<dbReference type="EMBL" id="BNAP01000001">
    <property type="protein sequence ID" value="GHG81295.1"/>
    <property type="molecule type" value="Genomic_DNA"/>
</dbReference>
<feature type="region of interest" description="Disordered" evidence="1">
    <location>
        <begin position="1"/>
        <end position="20"/>
    </location>
</feature>
<protein>
    <submittedName>
        <fullName evidence="2">PAS domain-containing protein</fullName>
    </submittedName>
</protein>
<gene>
    <name evidence="2" type="ORF">GCM10010961_05230</name>
</gene>
<comment type="caution">
    <text evidence="2">The sequence shown here is derived from an EMBL/GenBank/DDBJ whole genome shotgun (WGS) entry which is preliminary data.</text>
</comment>
<evidence type="ECO:0000313" key="3">
    <source>
        <dbReference type="Proteomes" id="UP000611500"/>
    </source>
</evidence>
<keyword evidence="3" id="KW-1185">Reference proteome</keyword>
<proteinExistence type="predicted"/>
<name>A0A8J3H319_9RHOB</name>
<reference evidence="2" key="1">
    <citation type="journal article" date="2014" name="Int. J. Syst. Evol. Microbiol.">
        <title>Complete genome sequence of Corynebacterium casei LMG S-19264T (=DSM 44701T), isolated from a smear-ripened cheese.</title>
        <authorList>
            <consortium name="US DOE Joint Genome Institute (JGI-PGF)"/>
            <person name="Walter F."/>
            <person name="Albersmeier A."/>
            <person name="Kalinowski J."/>
            <person name="Ruckert C."/>
        </authorList>
    </citation>
    <scope>NUCLEOTIDE SEQUENCE</scope>
    <source>
        <strain evidence="2">CGMCC 1.7081</strain>
    </source>
</reference>
<dbReference type="Pfam" id="PF07310">
    <property type="entry name" value="PAS_5"/>
    <property type="match status" value="1"/>
</dbReference>
<accession>A0A8J3H319</accession>
<sequence length="232" mass="24796">MRDLPPQTSPNQGAGNVVPIQPFQRHRSLSPLRQAEAYWLALCGPGALPRRSQIDPRGLANILDYSFILEQVAPRVARFRLAGQHLHELTGMEVRGLPFTALFADTARTDAGTALERVFSGPNVAELRLTHPGGAGRVAGEGRMLLLPLCTDEGDVSRALGVIVADGVGRSALPCRFDITDRLLRPAPGPAAPESLPERAGTAVPEQEVTPQGFAEAQVAFAGAEPHLRLVK</sequence>
<dbReference type="RefSeq" id="WP_084436965.1">
    <property type="nucleotide sequence ID" value="NZ_BNAP01000001.1"/>
</dbReference>
<dbReference type="InterPro" id="IPR009922">
    <property type="entry name" value="DUF1457"/>
</dbReference>
<dbReference type="AlphaFoldDB" id="A0A8J3H319"/>
<evidence type="ECO:0000313" key="2">
    <source>
        <dbReference type="EMBL" id="GHG81295.1"/>
    </source>
</evidence>
<reference evidence="2" key="2">
    <citation type="submission" date="2020-09" db="EMBL/GenBank/DDBJ databases">
        <authorList>
            <person name="Sun Q."/>
            <person name="Zhou Y."/>
        </authorList>
    </citation>
    <scope>NUCLEOTIDE SEQUENCE</scope>
    <source>
        <strain evidence="2">CGMCC 1.7081</strain>
    </source>
</reference>
<organism evidence="2 3">
    <name type="scientific">Pseudodonghicola xiamenensis</name>
    <dbReference type="NCBI Taxonomy" id="337702"/>
    <lineage>
        <taxon>Bacteria</taxon>
        <taxon>Pseudomonadati</taxon>
        <taxon>Pseudomonadota</taxon>
        <taxon>Alphaproteobacteria</taxon>
        <taxon>Rhodobacterales</taxon>
        <taxon>Paracoccaceae</taxon>
        <taxon>Pseudodonghicola</taxon>
    </lineage>
</organism>
<evidence type="ECO:0000256" key="1">
    <source>
        <dbReference type="SAM" id="MobiDB-lite"/>
    </source>
</evidence>
<dbReference type="Proteomes" id="UP000611500">
    <property type="component" value="Unassembled WGS sequence"/>
</dbReference>